<accession>A0ABR6KTM0</accession>
<sequence length="80" mass="9122">MGKWSFQQELKREEKELNIVRKENLCKFVYDLAKLIFAGIVIGGVVPLYGNPQNHIQWYIVLGGVFGTIVLALFANKILK</sequence>
<keyword evidence="3" id="KW-1185">Reference proteome</keyword>
<dbReference type="RefSeq" id="WP_122352333.1">
    <property type="nucleotide sequence ID" value="NZ_BMPB01000015.1"/>
</dbReference>
<keyword evidence="1" id="KW-0472">Membrane</keyword>
<feature type="transmembrane region" description="Helical" evidence="1">
    <location>
        <begin position="28"/>
        <end position="50"/>
    </location>
</feature>
<keyword evidence="1" id="KW-0812">Transmembrane</keyword>
<organism evidence="2 3">
    <name type="scientific">Parabacteroides faecis</name>
    <dbReference type="NCBI Taxonomy" id="1217282"/>
    <lineage>
        <taxon>Bacteria</taxon>
        <taxon>Pseudomonadati</taxon>
        <taxon>Bacteroidota</taxon>
        <taxon>Bacteroidia</taxon>
        <taxon>Bacteroidales</taxon>
        <taxon>Tannerellaceae</taxon>
        <taxon>Parabacteroides</taxon>
    </lineage>
</organism>
<proteinExistence type="predicted"/>
<reference evidence="2 3" key="1">
    <citation type="submission" date="2020-08" db="EMBL/GenBank/DDBJ databases">
        <title>Genomic Encyclopedia of Type Strains, Phase IV (KMG-IV): sequencing the most valuable type-strain genomes for metagenomic binning, comparative biology and taxonomic classification.</title>
        <authorList>
            <person name="Goeker M."/>
        </authorList>
    </citation>
    <scope>NUCLEOTIDE SEQUENCE [LARGE SCALE GENOMIC DNA]</scope>
    <source>
        <strain evidence="2 3">DSM 102983</strain>
    </source>
</reference>
<evidence type="ECO:0000313" key="2">
    <source>
        <dbReference type="EMBL" id="MBB4624724.1"/>
    </source>
</evidence>
<dbReference type="EMBL" id="JACHOC010000011">
    <property type="protein sequence ID" value="MBB4624724.1"/>
    <property type="molecule type" value="Genomic_DNA"/>
</dbReference>
<evidence type="ECO:0000256" key="1">
    <source>
        <dbReference type="SAM" id="Phobius"/>
    </source>
</evidence>
<keyword evidence="1" id="KW-1133">Transmembrane helix</keyword>
<protein>
    <submittedName>
        <fullName evidence="2">Uncharacterized membrane protein YraQ (UPF0718 family)</fullName>
    </submittedName>
</protein>
<gene>
    <name evidence="2" type="ORF">GGQ57_004668</name>
</gene>
<dbReference type="Proteomes" id="UP000533637">
    <property type="component" value="Unassembled WGS sequence"/>
</dbReference>
<comment type="caution">
    <text evidence="2">The sequence shown here is derived from an EMBL/GenBank/DDBJ whole genome shotgun (WGS) entry which is preliminary data.</text>
</comment>
<feature type="transmembrane region" description="Helical" evidence="1">
    <location>
        <begin position="56"/>
        <end position="75"/>
    </location>
</feature>
<name>A0ABR6KTM0_9BACT</name>
<evidence type="ECO:0000313" key="3">
    <source>
        <dbReference type="Proteomes" id="UP000533637"/>
    </source>
</evidence>